<evidence type="ECO:0000313" key="2">
    <source>
        <dbReference type="EMBL" id="MFC5638339.1"/>
    </source>
</evidence>
<evidence type="ECO:0000256" key="1">
    <source>
        <dbReference type="SAM" id="MobiDB-lite"/>
    </source>
</evidence>
<accession>A0ABW0V061</accession>
<evidence type="ECO:0000313" key="3">
    <source>
        <dbReference type="Proteomes" id="UP001596154"/>
    </source>
</evidence>
<feature type="compositionally biased region" description="Basic residues" evidence="1">
    <location>
        <begin position="10"/>
        <end position="19"/>
    </location>
</feature>
<comment type="caution">
    <text evidence="2">The sequence shown here is derived from an EMBL/GenBank/DDBJ whole genome shotgun (WGS) entry which is preliminary data.</text>
</comment>
<protein>
    <submittedName>
        <fullName evidence="2">Uncharacterized protein</fullName>
    </submittedName>
</protein>
<reference evidence="3" key="1">
    <citation type="journal article" date="2019" name="Int. J. Syst. Evol. Microbiol.">
        <title>The Global Catalogue of Microorganisms (GCM) 10K type strain sequencing project: providing services to taxonomists for standard genome sequencing and annotation.</title>
        <authorList>
            <consortium name="The Broad Institute Genomics Platform"/>
            <consortium name="The Broad Institute Genome Sequencing Center for Infectious Disease"/>
            <person name="Wu L."/>
            <person name="Ma J."/>
        </authorList>
    </citation>
    <scope>NUCLEOTIDE SEQUENCE [LARGE SCALE GENOMIC DNA]</scope>
    <source>
        <strain evidence="3">CGMCC 4.7248</strain>
    </source>
</reference>
<organism evidence="2 3">
    <name type="scientific">Streptomyces bullii</name>
    <dbReference type="NCBI Taxonomy" id="349910"/>
    <lineage>
        <taxon>Bacteria</taxon>
        <taxon>Bacillati</taxon>
        <taxon>Actinomycetota</taxon>
        <taxon>Actinomycetes</taxon>
        <taxon>Kitasatosporales</taxon>
        <taxon>Streptomycetaceae</taxon>
        <taxon>Streptomyces</taxon>
    </lineage>
</organism>
<sequence>MTTHPQHSPRAARRGKHAPCPKQHERAHRQDAIEALLKRGVRGMLTSPEAALLAVYWRAERCLAERSRQILGDNARALQRHPGAADDEIRCLEARMEELLAARGRDAEAGEPAA</sequence>
<proteinExistence type="predicted"/>
<name>A0ABW0V061_9ACTN</name>
<keyword evidence="3" id="KW-1185">Reference proteome</keyword>
<gene>
    <name evidence="2" type="ORF">ACFPZJ_32170</name>
</gene>
<dbReference type="RefSeq" id="WP_381029038.1">
    <property type="nucleotide sequence ID" value="NZ_JBHSNY010000013.1"/>
</dbReference>
<dbReference type="Proteomes" id="UP001596154">
    <property type="component" value="Unassembled WGS sequence"/>
</dbReference>
<dbReference type="EMBL" id="JBHSNY010000013">
    <property type="protein sequence ID" value="MFC5638339.1"/>
    <property type="molecule type" value="Genomic_DNA"/>
</dbReference>
<feature type="region of interest" description="Disordered" evidence="1">
    <location>
        <begin position="1"/>
        <end position="29"/>
    </location>
</feature>